<evidence type="ECO:0000313" key="2">
    <source>
        <dbReference type="EMBL" id="KLO13240.1"/>
    </source>
</evidence>
<keyword evidence="3" id="KW-1185">Reference proteome</keyword>
<dbReference type="Gene3D" id="3.40.630.30">
    <property type="match status" value="1"/>
</dbReference>
<dbReference type="InterPro" id="IPR000182">
    <property type="entry name" value="GNAT_dom"/>
</dbReference>
<feature type="domain" description="N-acetyltransferase" evidence="1">
    <location>
        <begin position="64"/>
        <end position="214"/>
    </location>
</feature>
<dbReference type="PANTHER" id="PTHR43441">
    <property type="entry name" value="RIBOSOMAL-PROTEIN-SERINE ACETYLTRANSFERASE"/>
    <property type="match status" value="1"/>
</dbReference>
<evidence type="ECO:0000313" key="3">
    <source>
        <dbReference type="Proteomes" id="UP000053477"/>
    </source>
</evidence>
<dbReference type="InterPro" id="IPR051908">
    <property type="entry name" value="Ribosomal_N-acetyltransferase"/>
</dbReference>
<dbReference type="InterPro" id="IPR016181">
    <property type="entry name" value="Acyl_CoA_acyltransferase"/>
</dbReference>
<organism evidence="2 3">
    <name type="scientific">Schizopora paradoxa</name>
    <dbReference type="NCBI Taxonomy" id="27342"/>
    <lineage>
        <taxon>Eukaryota</taxon>
        <taxon>Fungi</taxon>
        <taxon>Dikarya</taxon>
        <taxon>Basidiomycota</taxon>
        <taxon>Agaricomycotina</taxon>
        <taxon>Agaricomycetes</taxon>
        <taxon>Hymenochaetales</taxon>
        <taxon>Schizoporaceae</taxon>
        <taxon>Schizopora</taxon>
    </lineage>
</organism>
<protein>
    <recommendedName>
        <fullName evidence="1">N-acetyltransferase domain-containing protein</fullName>
    </recommendedName>
</protein>
<dbReference type="PANTHER" id="PTHR43441:SF5">
    <property type="entry name" value="FAMILY ACETYLTRANSFERASE, PUTATIVE-RELATED"/>
    <property type="match status" value="1"/>
</dbReference>
<dbReference type="Pfam" id="PF13302">
    <property type="entry name" value="Acetyltransf_3"/>
    <property type="match status" value="1"/>
</dbReference>
<dbReference type="InParanoid" id="A0A0H2RMQ7"/>
<sequence>MDSNVIQPQPSLDTNTTVGSWCNSYTVPTIPSVLPTDTLYGPTPYDINFCFPLLPQSLESPQIKLVPFIPRLHAETFFIHAREHPEDFKHMRFPVPNTLEEMLTWFEYNIRRNPENMVFALMFADEHRQNWSYGAILSLTHCDPERLFAEVAMGIGFRSHTGRNGAAIGTSLLIRYCMNSPTDSPPGLGLRKLGWTCHAGNFPAQGLARSVGFRFESMQRWNRTAPPGKENNRRMLRKGDPSGVPGIDDFYLVLCWDDWEGDGRKIVEANLSRTFTDKKKKGRAPKL</sequence>
<dbReference type="GO" id="GO:0008999">
    <property type="term" value="F:protein-N-terminal-alanine acetyltransferase activity"/>
    <property type="evidence" value="ECO:0007669"/>
    <property type="project" value="TreeGrafter"/>
</dbReference>
<reference evidence="2 3" key="1">
    <citation type="submission" date="2015-04" db="EMBL/GenBank/DDBJ databases">
        <title>Complete genome sequence of Schizopora paradoxa KUC8140, a cosmopolitan wood degrader in East Asia.</title>
        <authorList>
            <consortium name="DOE Joint Genome Institute"/>
            <person name="Min B."/>
            <person name="Park H."/>
            <person name="Jang Y."/>
            <person name="Kim J.-J."/>
            <person name="Kim K.H."/>
            <person name="Pangilinan J."/>
            <person name="Lipzen A."/>
            <person name="Riley R."/>
            <person name="Grigoriev I.V."/>
            <person name="Spatafora J.W."/>
            <person name="Choi I.-G."/>
        </authorList>
    </citation>
    <scope>NUCLEOTIDE SEQUENCE [LARGE SCALE GENOMIC DNA]</scope>
    <source>
        <strain evidence="2 3">KUC8140</strain>
    </source>
</reference>
<dbReference type="Proteomes" id="UP000053477">
    <property type="component" value="Unassembled WGS sequence"/>
</dbReference>
<dbReference type="SUPFAM" id="SSF55729">
    <property type="entry name" value="Acyl-CoA N-acyltransferases (Nat)"/>
    <property type="match status" value="1"/>
</dbReference>
<proteinExistence type="predicted"/>
<dbReference type="GO" id="GO:1990189">
    <property type="term" value="F:protein N-terminal-serine acetyltransferase activity"/>
    <property type="evidence" value="ECO:0007669"/>
    <property type="project" value="TreeGrafter"/>
</dbReference>
<accession>A0A0H2RMQ7</accession>
<dbReference type="OrthoDB" id="41238at2759"/>
<dbReference type="AlphaFoldDB" id="A0A0H2RMQ7"/>
<gene>
    <name evidence="2" type="ORF">SCHPADRAFT_904418</name>
</gene>
<dbReference type="EMBL" id="KQ085963">
    <property type="protein sequence ID" value="KLO13240.1"/>
    <property type="molecule type" value="Genomic_DNA"/>
</dbReference>
<dbReference type="STRING" id="27342.A0A0H2RMQ7"/>
<name>A0A0H2RMQ7_9AGAM</name>
<evidence type="ECO:0000259" key="1">
    <source>
        <dbReference type="Pfam" id="PF13302"/>
    </source>
</evidence>